<proteinExistence type="predicted"/>
<dbReference type="Pfam" id="PF13318">
    <property type="entry name" value="AtzG-like"/>
    <property type="match status" value="1"/>
</dbReference>
<protein>
    <submittedName>
        <fullName evidence="1">DUF4089 domain-containing protein</fullName>
    </submittedName>
</protein>
<name>A0A6G8IJG4_9BURK</name>
<keyword evidence="2" id="KW-1185">Reference proteome</keyword>
<dbReference type="KEGG" id="hcz:G9Q37_14565"/>
<evidence type="ECO:0000313" key="2">
    <source>
        <dbReference type="Proteomes" id="UP000503162"/>
    </source>
</evidence>
<organism evidence="1 2">
    <name type="scientific">Hydrogenophaga crocea</name>
    <dbReference type="NCBI Taxonomy" id="2716225"/>
    <lineage>
        <taxon>Bacteria</taxon>
        <taxon>Pseudomonadati</taxon>
        <taxon>Pseudomonadota</taxon>
        <taxon>Betaproteobacteria</taxon>
        <taxon>Burkholderiales</taxon>
        <taxon>Comamonadaceae</taxon>
        <taxon>Hydrogenophaga</taxon>
    </lineage>
</organism>
<dbReference type="RefSeq" id="WP_166228216.1">
    <property type="nucleotide sequence ID" value="NZ_CP049989.1"/>
</dbReference>
<sequence>MNGAATLAYVQAAAALLELPLDAERAARVAGHLERTAALAARLQAFALDDETEPVALYCPAPFPSAPATPR</sequence>
<dbReference type="AlphaFoldDB" id="A0A6G8IJG4"/>
<dbReference type="InterPro" id="IPR025148">
    <property type="entry name" value="AtzG-like"/>
</dbReference>
<evidence type="ECO:0000313" key="1">
    <source>
        <dbReference type="EMBL" id="QIM53291.1"/>
    </source>
</evidence>
<dbReference type="EMBL" id="CP049989">
    <property type="protein sequence ID" value="QIM53291.1"/>
    <property type="molecule type" value="Genomic_DNA"/>
</dbReference>
<accession>A0A6G8IJG4</accession>
<gene>
    <name evidence="1" type="ORF">G9Q37_14565</name>
</gene>
<dbReference type="Proteomes" id="UP000503162">
    <property type="component" value="Chromosome"/>
</dbReference>
<reference evidence="1 2" key="1">
    <citation type="submission" date="2020-03" db="EMBL/GenBank/DDBJ databases">
        <title>Hydrogenophaga sp. nov. isolated from cyanobacterial mat.</title>
        <authorList>
            <person name="Thorat V."/>
            <person name="Kirdat K."/>
            <person name="Tiwarekar B."/>
            <person name="Costa E.D."/>
            <person name="Yadav A."/>
        </authorList>
    </citation>
    <scope>NUCLEOTIDE SEQUENCE [LARGE SCALE GENOMIC DNA]</scope>
    <source>
        <strain evidence="1 2">BA0156</strain>
    </source>
</reference>